<feature type="signal peptide" evidence="1">
    <location>
        <begin position="1"/>
        <end position="32"/>
    </location>
</feature>
<dbReference type="KEGG" id="saz:Sama_2484"/>
<protein>
    <recommendedName>
        <fullName evidence="4">Lipoprotein</fullName>
    </recommendedName>
</protein>
<dbReference type="AlphaFoldDB" id="A1S8I1"/>
<dbReference type="PANTHER" id="PTHR33361">
    <property type="entry name" value="GLR0591 PROTEIN"/>
    <property type="match status" value="1"/>
</dbReference>
<evidence type="ECO:0000313" key="3">
    <source>
        <dbReference type="Proteomes" id="UP000009175"/>
    </source>
</evidence>
<dbReference type="STRING" id="326297.Sama_2484"/>
<sequence length="625" mass="70447">MPNTYNKKNKISLIAASLLLALGSASSFTAQAETQGTAQQGTAQQVTSESAKANALFETQFMENVMASPISQTLMGIKGEDYGKWDEISEAADARELERAKRHLAELRAIDANALDSQTALSLALALQSLENEIADYKWRLHNYPVNQMYGVHSLTASILINQHTVDNLDDAKAYISRLNAVPKRFSELKDALELRAAKGIIAPRFVFPLVINDSRNIIKGEPFEEGEDSTLWADFKRKVDALNLDATTKENLFSEAKLALNNAVKPAYDDLIVYLNTLEQKADTRDGVWKLPDGNDFYNNALKRTTTTDMDAIAIHELGLKEVARIHNEMRDIMKEVGFKGSLNDFFIFMRNDEQFYYPDTDDGKAAYINDAKALIDNMSARLDEVFAIKPKAGLIVKPVESFREKSAGKAFYDQPAPDGSRPGTYYANLYSMKAMPKYQMEALAYHEGLPGHHMQIAIAQELEGIPKFRRFGRYTAYVEGWGLYTEFFPREMGLYQDPYSNFGRLAMELWRACRLVVDTGIHAKKWTREQGIAYYKENTPNAESDAVKMVERHIVMPSQATAYKVGMNRILDLRAYAQKSLGDAFDIREFHTLLLKNGPLPLDVLETKVQEWVKDSKQQAAKL</sequence>
<feature type="chain" id="PRO_5002637108" description="Lipoprotein" evidence="1">
    <location>
        <begin position="33"/>
        <end position="625"/>
    </location>
</feature>
<gene>
    <name evidence="2" type="ordered locus">Sama_2484</name>
</gene>
<dbReference type="Proteomes" id="UP000009175">
    <property type="component" value="Chromosome"/>
</dbReference>
<dbReference type="HOGENOM" id="CLU_018914_1_0_6"/>
<name>A1S8I1_SHEAM</name>
<dbReference type="PANTHER" id="PTHR33361:SF16">
    <property type="entry name" value="DUF885 DOMAIN-CONTAINING PROTEIN"/>
    <property type="match status" value="1"/>
</dbReference>
<reference evidence="2 3" key="1">
    <citation type="submission" date="2006-12" db="EMBL/GenBank/DDBJ databases">
        <title>Complete sequence of Shewanella amazonensis SB2B.</title>
        <authorList>
            <consortium name="US DOE Joint Genome Institute"/>
            <person name="Copeland A."/>
            <person name="Lucas S."/>
            <person name="Lapidus A."/>
            <person name="Barry K."/>
            <person name="Detter J.C."/>
            <person name="Glavina del Rio T."/>
            <person name="Hammon N."/>
            <person name="Israni S."/>
            <person name="Dalin E."/>
            <person name="Tice H."/>
            <person name="Pitluck S."/>
            <person name="Munk A.C."/>
            <person name="Brettin T."/>
            <person name="Bruce D."/>
            <person name="Han C."/>
            <person name="Tapia R."/>
            <person name="Gilna P."/>
            <person name="Schmutz J."/>
            <person name="Larimer F."/>
            <person name="Land M."/>
            <person name="Hauser L."/>
            <person name="Kyrpides N."/>
            <person name="Mikhailova N."/>
            <person name="Fredrickson J."/>
            <person name="Richardson P."/>
        </authorList>
    </citation>
    <scope>NUCLEOTIDE SEQUENCE [LARGE SCALE GENOMIC DNA]</scope>
    <source>
        <strain evidence="3">ATCC BAA-1098 / SB2B</strain>
    </source>
</reference>
<evidence type="ECO:0000313" key="2">
    <source>
        <dbReference type="EMBL" id="ABM00688.1"/>
    </source>
</evidence>
<keyword evidence="1" id="KW-0732">Signal</keyword>
<keyword evidence="3" id="KW-1185">Reference proteome</keyword>
<dbReference type="OrthoDB" id="9769898at2"/>
<dbReference type="EMBL" id="CP000507">
    <property type="protein sequence ID" value="ABM00688.1"/>
    <property type="molecule type" value="Genomic_DNA"/>
</dbReference>
<dbReference type="InterPro" id="IPR010281">
    <property type="entry name" value="DUF885"/>
</dbReference>
<organism evidence="2 3">
    <name type="scientific">Shewanella amazonensis (strain ATCC BAA-1098 / SB2B)</name>
    <dbReference type="NCBI Taxonomy" id="326297"/>
    <lineage>
        <taxon>Bacteria</taxon>
        <taxon>Pseudomonadati</taxon>
        <taxon>Pseudomonadota</taxon>
        <taxon>Gammaproteobacteria</taxon>
        <taxon>Alteromonadales</taxon>
        <taxon>Shewanellaceae</taxon>
        <taxon>Shewanella</taxon>
    </lineage>
</organism>
<proteinExistence type="predicted"/>
<dbReference type="RefSeq" id="WP_011760594.1">
    <property type="nucleotide sequence ID" value="NC_008700.1"/>
</dbReference>
<accession>A1S8I1</accession>
<evidence type="ECO:0008006" key="4">
    <source>
        <dbReference type="Google" id="ProtNLM"/>
    </source>
</evidence>
<dbReference type="eggNOG" id="COG4805">
    <property type="taxonomic scope" value="Bacteria"/>
</dbReference>
<evidence type="ECO:0000256" key="1">
    <source>
        <dbReference type="SAM" id="SignalP"/>
    </source>
</evidence>
<dbReference type="Pfam" id="PF05960">
    <property type="entry name" value="DUF885"/>
    <property type="match status" value="1"/>
</dbReference>